<evidence type="ECO:0000259" key="4">
    <source>
        <dbReference type="PROSITE" id="PS51192"/>
    </source>
</evidence>
<feature type="compositionally biased region" description="Polar residues" evidence="3">
    <location>
        <begin position="15"/>
        <end position="28"/>
    </location>
</feature>
<feature type="compositionally biased region" description="Low complexity" evidence="3">
    <location>
        <begin position="368"/>
        <end position="388"/>
    </location>
</feature>
<dbReference type="Pfam" id="PF00271">
    <property type="entry name" value="Helicase_C"/>
    <property type="match status" value="1"/>
</dbReference>
<feature type="domain" description="Helicase ATP-binding" evidence="4">
    <location>
        <begin position="499"/>
        <end position="663"/>
    </location>
</feature>
<dbReference type="Gene3D" id="3.40.50.300">
    <property type="entry name" value="P-loop containing nucleotide triphosphate hydrolases"/>
    <property type="match status" value="2"/>
</dbReference>
<dbReference type="InterPro" id="IPR001650">
    <property type="entry name" value="Helicase_C-like"/>
</dbReference>
<keyword evidence="6" id="KW-0347">Helicase</keyword>
<evidence type="ECO:0000313" key="6">
    <source>
        <dbReference type="EMBL" id="CCC93176.1"/>
    </source>
</evidence>
<name>G0UUW2_TRYCI</name>
<keyword evidence="6" id="KW-0378">Hydrolase</keyword>
<organism evidence="6">
    <name type="scientific">Trypanosoma congolense (strain IL3000)</name>
    <dbReference type="NCBI Taxonomy" id="1068625"/>
    <lineage>
        <taxon>Eukaryota</taxon>
        <taxon>Discoba</taxon>
        <taxon>Euglenozoa</taxon>
        <taxon>Kinetoplastea</taxon>
        <taxon>Metakinetoplastina</taxon>
        <taxon>Trypanosomatida</taxon>
        <taxon>Trypanosomatidae</taxon>
        <taxon>Trypanosoma</taxon>
        <taxon>Nannomonas</taxon>
    </lineage>
</organism>
<feature type="region of interest" description="Disordered" evidence="3">
    <location>
        <begin position="1"/>
        <end position="47"/>
    </location>
</feature>
<dbReference type="InterPro" id="IPR011545">
    <property type="entry name" value="DEAD/DEAH_box_helicase_dom"/>
</dbReference>
<evidence type="ECO:0000256" key="2">
    <source>
        <dbReference type="ARBA" id="ARBA00022840"/>
    </source>
</evidence>
<dbReference type="GO" id="GO:0004386">
    <property type="term" value="F:helicase activity"/>
    <property type="evidence" value="ECO:0007669"/>
    <property type="project" value="UniProtKB-KW"/>
</dbReference>
<protein>
    <submittedName>
        <fullName evidence="6">Putative helicase</fullName>
    </submittedName>
</protein>
<dbReference type="Pfam" id="PF00270">
    <property type="entry name" value="DEAD"/>
    <property type="match status" value="1"/>
</dbReference>
<gene>
    <name evidence="6" type="ORF">TCIL3000_9_5840</name>
</gene>
<dbReference type="CDD" id="cd17917">
    <property type="entry name" value="DEXHc_RHA-like"/>
    <property type="match status" value="1"/>
</dbReference>
<dbReference type="InterPro" id="IPR014001">
    <property type="entry name" value="Helicase_ATP-bd"/>
</dbReference>
<dbReference type="SMART" id="SM00490">
    <property type="entry name" value="HELICc"/>
    <property type="match status" value="1"/>
</dbReference>
<dbReference type="PANTHER" id="PTHR18934">
    <property type="entry name" value="ATP-DEPENDENT RNA HELICASE"/>
    <property type="match status" value="1"/>
</dbReference>
<dbReference type="GO" id="GO:0003723">
    <property type="term" value="F:RNA binding"/>
    <property type="evidence" value="ECO:0007669"/>
    <property type="project" value="TreeGrafter"/>
</dbReference>
<evidence type="ECO:0000259" key="5">
    <source>
        <dbReference type="PROSITE" id="PS51194"/>
    </source>
</evidence>
<keyword evidence="2" id="KW-0067">ATP-binding</keyword>
<evidence type="ECO:0000256" key="3">
    <source>
        <dbReference type="SAM" id="MobiDB-lite"/>
    </source>
</evidence>
<feature type="compositionally biased region" description="Basic and acidic residues" evidence="3">
    <location>
        <begin position="404"/>
        <end position="414"/>
    </location>
</feature>
<dbReference type="SUPFAM" id="SSF52540">
    <property type="entry name" value="P-loop containing nucleoside triphosphate hydrolases"/>
    <property type="match status" value="1"/>
</dbReference>
<dbReference type="GO" id="GO:0005524">
    <property type="term" value="F:ATP binding"/>
    <property type="evidence" value="ECO:0007669"/>
    <property type="project" value="UniProtKB-KW"/>
</dbReference>
<feature type="compositionally biased region" description="Basic and acidic residues" evidence="3">
    <location>
        <begin position="428"/>
        <end position="456"/>
    </location>
</feature>
<proteinExistence type="predicted"/>
<evidence type="ECO:0000256" key="1">
    <source>
        <dbReference type="ARBA" id="ARBA00022741"/>
    </source>
</evidence>
<dbReference type="PANTHER" id="PTHR18934:SF255">
    <property type="entry name" value="PUTATIVE-RELATED"/>
    <property type="match status" value="1"/>
</dbReference>
<feature type="domain" description="Helicase C-terminal" evidence="5">
    <location>
        <begin position="709"/>
        <end position="893"/>
    </location>
</feature>
<keyword evidence="1" id="KW-0547">Nucleotide-binding</keyword>
<dbReference type="CDD" id="cd18791">
    <property type="entry name" value="SF2_C_RHA"/>
    <property type="match status" value="1"/>
</dbReference>
<dbReference type="PROSITE" id="PS51194">
    <property type="entry name" value="HELICASE_CTER"/>
    <property type="match status" value="1"/>
</dbReference>
<dbReference type="SMART" id="SM00487">
    <property type="entry name" value="DEXDc"/>
    <property type="match status" value="1"/>
</dbReference>
<dbReference type="VEuPathDB" id="TriTrypDB:TcIL3000_9_5840"/>
<dbReference type="EMBL" id="HE575322">
    <property type="protein sequence ID" value="CCC93176.1"/>
    <property type="molecule type" value="Genomic_DNA"/>
</dbReference>
<dbReference type="PROSITE" id="PS51192">
    <property type="entry name" value="HELICASE_ATP_BIND_1"/>
    <property type="match status" value="1"/>
</dbReference>
<dbReference type="InterPro" id="IPR027417">
    <property type="entry name" value="P-loop_NTPase"/>
</dbReference>
<accession>G0UUW2</accession>
<feature type="region of interest" description="Disordered" evidence="3">
    <location>
        <begin position="355"/>
        <end position="456"/>
    </location>
</feature>
<sequence length="1393" mass="154079">MYTLNSTRVRRSNEEAQQQQQFLPNASTAHRGDTGLGAVSNVGQSPQATGVGAGDGFSIPAPRSAAAAAVGVTASGPLFTAARDMGVTLPLPRSAGVSSPQNLLSSSDVIGQRTFVQPFAGVQVQQEGLARPDISSVRLSAQQQRIQAELVEEKKRVQRELFEQQRLLEQQQRYTAIHLTTRTERPAQPDANQASPFLLGVDGVVGAQPLEVPSRGPMVGKEAQRAYQVTTSLSAGNQGFCGVAVSSVPQQRQQEGRMDGAGLAPEPSAQQLMMRNSLISQQSMAPQTVTGQPQKAIKGSVLHFTKGGAGGNSVLAQVAQYQQVMGLSEVPQPPAPSTSQWQQPVQESWIHYDANIPQPRPQHHNKWQQRSQRQSDQQGSVHQGQQQGRNFHHQKEQPNLQPQDMRRDHQERGGRRGGKGSGTTGHRGGKDSVRGPDQRRDAGERPQHPVSSKSDDVVLSEFKRLYALQERDDEALEHLRVQVSGAGGVVGTLDVARCREMIANHDVTIVVTDTGTGKSTLIPKAILDDDENARVVNTQPRRTPAIKLAQRVASLYNERVGERVGYWVRGEHVGTVGTTPIMYVTNYTLFLHLLHTPPEKFGLTHVIFDEFHERTVEVEVLLLMVKLVMKRNKGCLKLVLCSATVEASKWVSFFDGLTVAEYCKADSMYPIHDYYLEDVSKLIGVSYVKPSMHPTGVVKSLQLHTIILYIKELLRFLASTVVPEHSILVFVPGRTVVEQLCLWIRDNLGDQLDPIPWYRDIELSFIQEALERESVTKKKVYVATDIAEVSLTLPDVVFVIDSGTLKRPHIVESNPNSVAFPPLELLWETSVNLTQRRGRIGRVQQGFFFTMLSRDQVPELPSNDSRLSNAVIHSIVLHCLHLTSVPFVMFSMCPQEPRRVSVDLSLSILRDGGYIVQEDDEDSLIERIDNETHIRVQEAWSDLIISAYKAMIESDASQQTPPQRQMPSQLAQIRYHVTMRGLIVGRLPLGVGPGTIVFNGLITGLTTLSIIAASCVSCSSPFYVPYNVTGKVERLQFLQRVEGVMRQYKGEFLNDAVSATGAVIAYLAMQREGLSEDAQSAWCEKRYLSRSRIIDILQVVNHTKEQLSTVIPFEDVTDVDELMEQLDNQALTLSTICSAAHMYHGIYVLHDVETAQKERFAGSGVFVTINCCRDQSVPTTCPWERDTVCIPFALQTIYDRLVGSFSSQLRPEVYNAVLLMFSSRILYEEIVDDIGGVTFEVTQCGSCVYINCDNVTALQLLQLRRLMCARQCTLHMLLQGEAGPTDTDLMANLLRERDSDFGIPEGLKEQPQLLPAMIASTLAKLVQSIGEASISNCRGERNGKNTFCKAVARPPKFSPVRQSVLVNTNNGCAAYERPRDPLLKSVHSEAPLA</sequence>
<reference evidence="6" key="1">
    <citation type="journal article" date="2012" name="Proc. Natl. Acad. Sci. U.S.A.">
        <title>Antigenic diversity is generated by distinct evolutionary mechanisms in African trypanosome species.</title>
        <authorList>
            <person name="Jackson A.P."/>
            <person name="Berry A."/>
            <person name="Aslett M."/>
            <person name="Allison H.C."/>
            <person name="Burton P."/>
            <person name="Vavrova-Anderson J."/>
            <person name="Brown R."/>
            <person name="Browne H."/>
            <person name="Corton N."/>
            <person name="Hauser H."/>
            <person name="Gamble J."/>
            <person name="Gilderthorp R."/>
            <person name="Marcello L."/>
            <person name="McQuillan J."/>
            <person name="Otto T.D."/>
            <person name="Quail M.A."/>
            <person name="Sanders M.J."/>
            <person name="van Tonder A."/>
            <person name="Ginger M.L."/>
            <person name="Field M.C."/>
            <person name="Barry J.D."/>
            <person name="Hertz-Fowler C."/>
            <person name="Berriman M."/>
        </authorList>
    </citation>
    <scope>NUCLEOTIDE SEQUENCE</scope>
    <source>
        <strain evidence="6">IL3000</strain>
    </source>
</reference>
<dbReference type="FunFam" id="3.40.50.300:FF:001737">
    <property type="entry name" value="ATP-dependent RNA helicase, putative"/>
    <property type="match status" value="1"/>
</dbReference>